<dbReference type="EMBL" id="JARAKH010000041">
    <property type="protein sequence ID" value="KAK8380625.1"/>
    <property type="molecule type" value="Genomic_DNA"/>
</dbReference>
<evidence type="ECO:0000256" key="2">
    <source>
        <dbReference type="SAM" id="SignalP"/>
    </source>
</evidence>
<comment type="caution">
    <text evidence="3">The sequence shown here is derived from an EMBL/GenBank/DDBJ whole genome shotgun (WGS) entry which is preliminary data.</text>
</comment>
<feature type="region of interest" description="Disordered" evidence="1">
    <location>
        <begin position="72"/>
        <end position="94"/>
    </location>
</feature>
<dbReference type="Proteomes" id="UP001487740">
    <property type="component" value="Unassembled WGS sequence"/>
</dbReference>
<keyword evidence="2" id="KW-0732">Signal</keyword>
<organism evidence="3 4">
    <name type="scientific">Scylla paramamosain</name>
    <name type="common">Mud crab</name>
    <dbReference type="NCBI Taxonomy" id="85552"/>
    <lineage>
        <taxon>Eukaryota</taxon>
        <taxon>Metazoa</taxon>
        <taxon>Ecdysozoa</taxon>
        <taxon>Arthropoda</taxon>
        <taxon>Crustacea</taxon>
        <taxon>Multicrustacea</taxon>
        <taxon>Malacostraca</taxon>
        <taxon>Eumalacostraca</taxon>
        <taxon>Eucarida</taxon>
        <taxon>Decapoda</taxon>
        <taxon>Pleocyemata</taxon>
        <taxon>Brachyura</taxon>
        <taxon>Eubrachyura</taxon>
        <taxon>Portunoidea</taxon>
        <taxon>Portunidae</taxon>
        <taxon>Portuninae</taxon>
        <taxon>Scylla</taxon>
    </lineage>
</organism>
<keyword evidence="4" id="KW-1185">Reference proteome</keyword>
<feature type="chain" id="PRO_5043956940" evidence="2">
    <location>
        <begin position="22"/>
        <end position="94"/>
    </location>
</feature>
<accession>A0AAW0T0X5</accession>
<evidence type="ECO:0000256" key="1">
    <source>
        <dbReference type="SAM" id="MobiDB-lite"/>
    </source>
</evidence>
<sequence length="94" mass="10032">MLPLLKVLFGLKLIMIHPGIAHDLGSQPGARAAAAEVDALRLESLSSDPAGPYVLRLSLEDIQSRAAFPWRPEAAGHGSSVSNSSGEWLAMERQ</sequence>
<protein>
    <submittedName>
        <fullName evidence="3">Uncharacterized protein</fullName>
    </submittedName>
</protein>
<name>A0AAW0T0X5_SCYPA</name>
<gene>
    <name evidence="3" type="ORF">O3P69_007908</name>
</gene>
<proteinExistence type="predicted"/>
<feature type="signal peptide" evidence="2">
    <location>
        <begin position="1"/>
        <end position="21"/>
    </location>
</feature>
<evidence type="ECO:0000313" key="3">
    <source>
        <dbReference type="EMBL" id="KAK8380625.1"/>
    </source>
</evidence>
<evidence type="ECO:0000313" key="4">
    <source>
        <dbReference type="Proteomes" id="UP001487740"/>
    </source>
</evidence>
<reference evidence="3 4" key="1">
    <citation type="submission" date="2023-03" db="EMBL/GenBank/DDBJ databases">
        <title>High-quality genome of Scylla paramamosain provides insights in environmental adaptation.</title>
        <authorList>
            <person name="Zhang L."/>
        </authorList>
    </citation>
    <scope>NUCLEOTIDE SEQUENCE [LARGE SCALE GENOMIC DNA]</scope>
    <source>
        <strain evidence="3">LZ_2023a</strain>
        <tissue evidence="3">Muscle</tissue>
    </source>
</reference>
<dbReference type="AlphaFoldDB" id="A0AAW0T0X5"/>